<protein>
    <submittedName>
        <fullName evidence="2">Uncharacterized protein</fullName>
    </submittedName>
</protein>
<evidence type="ECO:0000256" key="1">
    <source>
        <dbReference type="ARBA" id="ARBA00010751"/>
    </source>
</evidence>
<reference evidence="2" key="1">
    <citation type="journal article" date="2019" name="Beilstein J. Org. Chem.">
        <title>Nanangenines: drimane sesquiterpenoids as the dominant metabolite cohort of a novel Australian fungus, Aspergillus nanangensis.</title>
        <authorList>
            <person name="Lacey H.J."/>
            <person name="Gilchrist C.L.M."/>
            <person name="Crombie A."/>
            <person name="Kalaitzis J.A."/>
            <person name="Vuong D."/>
            <person name="Rutledge P.J."/>
            <person name="Turner P."/>
            <person name="Pitt J.I."/>
            <person name="Lacey E."/>
            <person name="Chooi Y.H."/>
            <person name="Piggott A.M."/>
        </authorList>
    </citation>
    <scope>NUCLEOTIDE SEQUENCE</scope>
    <source>
        <strain evidence="2">MST-FP2251</strain>
    </source>
</reference>
<gene>
    <name evidence="2" type="ORF">FE257_004480</name>
</gene>
<name>A0AAD4CY33_ASPNN</name>
<dbReference type="AlphaFoldDB" id="A0AAD4CY33"/>
<dbReference type="HAMAP" id="MF_00338">
    <property type="entry name" value="UPF0145"/>
    <property type="match status" value="1"/>
</dbReference>
<dbReference type="PANTHER" id="PTHR34068">
    <property type="entry name" value="UPF0145 PROTEIN YBJQ"/>
    <property type="match status" value="1"/>
</dbReference>
<dbReference type="SUPFAM" id="SSF117782">
    <property type="entry name" value="YbjQ-like"/>
    <property type="match status" value="1"/>
</dbReference>
<evidence type="ECO:0000313" key="3">
    <source>
        <dbReference type="Proteomes" id="UP001194746"/>
    </source>
</evidence>
<dbReference type="EMBL" id="VCAU01000002">
    <property type="protein sequence ID" value="KAF9894859.1"/>
    <property type="molecule type" value="Genomic_DNA"/>
</dbReference>
<sequence length="133" mass="14419">MPKQTNPPDMEPAEHPACFTDTHGVIVVTTNDLPGYKIKKVLGTIYGLTVRTRNWGTDLAATMRSIAGGELRPFTSLMYTSRNEAAERLIGECMGRGGNAIIATRFDVSSFGACSQVCAYGTACLVERINDEE</sequence>
<dbReference type="Proteomes" id="UP001194746">
    <property type="component" value="Unassembled WGS sequence"/>
</dbReference>
<dbReference type="PANTHER" id="PTHR34068:SF2">
    <property type="entry name" value="UPF0145 PROTEIN SCO3412"/>
    <property type="match status" value="1"/>
</dbReference>
<dbReference type="Gene3D" id="3.30.110.70">
    <property type="entry name" value="Hypothetical protein apc22750. Chain B"/>
    <property type="match status" value="1"/>
</dbReference>
<dbReference type="InterPro" id="IPR035439">
    <property type="entry name" value="UPF0145_dom_sf"/>
</dbReference>
<keyword evidence="3" id="KW-1185">Reference proteome</keyword>
<comment type="similarity">
    <text evidence="1">Belongs to the UPF0145 family.</text>
</comment>
<proteinExistence type="inferred from homology"/>
<accession>A0AAD4CY33</accession>
<evidence type="ECO:0000313" key="2">
    <source>
        <dbReference type="EMBL" id="KAF9894859.1"/>
    </source>
</evidence>
<organism evidence="2 3">
    <name type="scientific">Aspergillus nanangensis</name>
    <dbReference type="NCBI Taxonomy" id="2582783"/>
    <lineage>
        <taxon>Eukaryota</taxon>
        <taxon>Fungi</taxon>
        <taxon>Dikarya</taxon>
        <taxon>Ascomycota</taxon>
        <taxon>Pezizomycotina</taxon>
        <taxon>Eurotiomycetes</taxon>
        <taxon>Eurotiomycetidae</taxon>
        <taxon>Eurotiales</taxon>
        <taxon>Aspergillaceae</taxon>
        <taxon>Aspergillus</taxon>
        <taxon>Aspergillus subgen. Circumdati</taxon>
    </lineage>
</organism>
<reference evidence="2" key="2">
    <citation type="submission" date="2020-02" db="EMBL/GenBank/DDBJ databases">
        <authorList>
            <person name="Gilchrist C.L.M."/>
            <person name="Chooi Y.-H."/>
        </authorList>
    </citation>
    <scope>NUCLEOTIDE SEQUENCE</scope>
    <source>
        <strain evidence="2">MST-FP2251</strain>
    </source>
</reference>
<comment type="caution">
    <text evidence="2">The sequence shown here is derived from an EMBL/GenBank/DDBJ whole genome shotgun (WGS) entry which is preliminary data.</text>
</comment>
<dbReference type="Pfam" id="PF01906">
    <property type="entry name" value="YbjQ_1"/>
    <property type="match status" value="1"/>
</dbReference>
<dbReference type="InterPro" id="IPR002765">
    <property type="entry name" value="UPF0145_YbjQ-like"/>
</dbReference>